<dbReference type="EMBL" id="CP053452">
    <property type="protein sequence ID" value="QJX00337.1"/>
    <property type="molecule type" value="Genomic_DNA"/>
</dbReference>
<reference evidence="4" key="1">
    <citation type="submission" date="2020-05" db="EMBL/GenBank/DDBJ databases">
        <title>Frigoriglobus tundricola gen. nov., sp. nov., a psychrotolerant cellulolytic planctomycete of the family Gemmataceae with two divergent copies of 16S rRNA gene.</title>
        <authorList>
            <person name="Kulichevskaya I.S."/>
            <person name="Ivanova A.A."/>
            <person name="Naumoff D.G."/>
            <person name="Beletsky A.V."/>
            <person name="Rijpstra W.I.C."/>
            <person name="Sinninghe Damste J.S."/>
            <person name="Mardanov A.V."/>
            <person name="Ravin N.V."/>
            <person name="Dedysh S.N."/>
        </authorList>
    </citation>
    <scope>NUCLEOTIDE SEQUENCE [LARGE SCALE GENOMIC DNA]</scope>
    <source>
        <strain evidence="4">PL17</strain>
    </source>
</reference>
<evidence type="ECO:0000313" key="3">
    <source>
        <dbReference type="EMBL" id="QJX00337.1"/>
    </source>
</evidence>
<keyword evidence="4" id="KW-1185">Reference proteome</keyword>
<gene>
    <name evidence="3" type="ORF">FTUN_7963</name>
</gene>
<feature type="compositionally biased region" description="Gly residues" evidence="1">
    <location>
        <begin position="101"/>
        <end position="110"/>
    </location>
</feature>
<dbReference type="Proteomes" id="UP000503447">
    <property type="component" value="Chromosome"/>
</dbReference>
<dbReference type="RefSeq" id="WP_171475107.1">
    <property type="nucleotide sequence ID" value="NZ_CP053452.2"/>
</dbReference>
<sequence>MRGFIRPVAAAAVLVMVGASASSANAQIMGGGGSSPYYSGVYPSYPSTGAALGTGGLGFNASPLYGGFRGGYGGVAGYGGSSYYSSQPYSSGGYRSNYAGSGSGSRGLFGGWRRNR</sequence>
<feature type="chain" id="PRO_5027060318" evidence="2">
    <location>
        <begin position="27"/>
        <end position="116"/>
    </location>
</feature>
<feature type="region of interest" description="Disordered" evidence="1">
    <location>
        <begin position="97"/>
        <end position="116"/>
    </location>
</feature>
<proteinExistence type="predicted"/>
<feature type="signal peptide" evidence="2">
    <location>
        <begin position="1"/>
        <end position="26"/>
    </location>
</feature>
<organism evidence="3 4">
    <name type="scientific">Frigoriglobus tundricola</name>
    <dbReference type="NCBI Taxonomy" id="2774151"/>
    <lineage>
        <taxon>Bacteria</taxon>
        <taxon>Pseudomonadati</taxon>
        <taxon>Planctomycetota</taxon>
        <taxon>Planctomycetia</taxon>
        <taxon>Gemmatales</taxon>
        <taxon>Gemmataceae</taxon>
        <taxon>Frigoriglobus</taxon>
    </lineage>
</organism>
<keyword evidence="2" id="KW-0732">Signal</keyword>
<name>A0A6M5Z3K2_9BACT</name>
<protein>
    <submittedName>
        <fullName evidence="3">Uncharacterized protein</fullName>
    </submittedName>
</protein>
<evidence type="ECO:0000313" key="4">
    <source>
        <dbReference type="Proteomes" id="UP000503447"/>
    </source>
</evidence>
<dbReference type="AlphaFoldDB" id="A0A6M5Z3K2"/>
<accession>A0A6M5Z3K2</accession>
<evidence type="ECO:0000256" key="1">
    <source>
        <dbReference type="SAM" id="MobiDB-lite"/>
    </source>
</evidence>
<dbReference type="KEGG" id="ftj:FTUN_7963"/>
<evidence type="ECO:0000256" key="2">
    <source>
        <dbReference type="SAM" id="SignalP"/>
    </source>
</evidence>